<feature type="region of interest" description="Disordered" evidence="1">
    <location>
        <begin position="129"/>
        <end position="156"/>
    </location>
</feature>
<comment type="caution">
    <text evidence="2">The sequence shown here is derived from an EMBL/GenBank/DDBJ whole genome shotgun (WGS) entry which is preliminary data.</text>
</comment>
<accession>A0ABV7BL36</accession>
<name>A0ABV7BL36_9PROT</name>
<evidence type="ECO:0000313" key="2">
    <source>
        <dbReference type="EMBL" id="MFC2998292.1"/>
    </source>
</evidence>
<feature type="region of interest" description="Disordered" evidence="1">
    <location>
        <begin position="78"/>
        <end position="100"/>
    </location>
</feature>
<feature type="compositionally biased region" description="Pro residues" evidence="1">
    <location>
        <begin position="132"/>
        <end position="142"/>
    </location>
</feature>
<evidence type="ECO:0008006" key="4">
    <source>
        <dbReference type="Google" id="ProtNLM"/>
    </source>
</evidence>
<protein>
    <recommendedName>
        <fullName evidence="4">DUF2336 domain-containing protein</fullName>
    </recommendedName>
</protein>
<evidence type="ECO:0000313" key="3">
    <source>
        <dbReference type="Proteomes" id="UP001595420"/>
    </source>
</evidence>
<feature type="compositionally biased region" description="Pro residues" evidence="1">
    <location>
        <begin position="78"/>
        <end position="95"/>
    </location>
</feature>
<dbReference type="EMBL" id="JBHRSB010000001">
    <property type="protein sequence ID" value="MFC2998292.1"/>
    <property type="molecule type" value="Genomic_DNA"/>
</dbReference>
<dbReference type="RefSeq" id="WP_216833678.1">
    <property type="nucleotide sequence ID" value="NZ_JAFNJS010000001.1"/>
</dbReference>
<sequence length="412" mass="41643">MPAITAAKPPVPPPAAARTTLAALSAAAAEPAGAPPRGLLAAALPPRAEPQAQPVHELGPLAALLNLAPAAPPALPLGLPPGLPPAPRPAPPAEPAAPSGGLLSFLAQQAPPQPAPAIWEGPLLSALGAAPLQPPQAPPTPEAPISEAPLPGPAPAQALASAEAILASKPVLKSAAQAPVPPSKPRLAPPAKPAEPDADPLAPAQIAAAYEAVHGSAMPAEAAGDGADWLGLARSLDEAKESWRALFLGASQADLPLAGALAARGRGLAPVLHATESHPGNFRRLLAALEAKGLQAGETRLLQAAVTTDPDSLPPGGALVQGLLERQEAWDYVRVSGPRVIGGLLKRAQPLLDARVRWMMLRLETRAQEAAAIKGLGAAKWKLVAERPARLQPGLPVTTAQPGIQLWRGPLA</sequence>
<evidence type="ECO:0000256" key="1">
    <source>
        <dbReference type="SAM" id="MobiDB-lite"/>
    </source>
</evidence>
<feature type="region of interest" description="Disordered" evidence="1">
    <location>
        <begin position="176"/>
        <end position="199"/>
    </location>
</feature>
<gene>
    <name evidence="2" type="ORF">ACFOD3_00225</name>
</gene>
<proteinExistence type="predicted"/>
<feature type="compositionally biased region" description="Pro residues" evidence="1">
    <location>
        <begin position="179"/>
        <end position="193"/>
    </location>
</feature>
<organism evidence="2 3">
    <name type="scientific">Falsiroseomonas tokyonensis</name>
    <dbReference type="NCBI Taxonomy" id="430521"/>
    <lineage>
        <taxon>Bacteria</taxon>
        <taxon>Pseudomonadati</taxon>
        <taxon>Pseudomonadota</taxon>
        <taxon>Alphaproteobacteria</taxon>
        <taxon>Acetobacterales</taxon>
        <taxon>Roseomonadaceae</taxon>
        <taxon>Falsiroseomonas</taxon>
    </lineage>
</organism>
<feature type="region of interest" description="Disordered" evidence="1">
    <location>
        <begin position="28"/>
        <end position="54"/>
    </location>
</feature>
<dbReference type="Proteomes" id="UP001595420">
    <property type="component" value="Unassembled WGS sequence"/>
</dbReference>
<keyword evidence="3" id="KW-1185">Reference proteome</keyword>
<reference evidence="3" key="1">
    <citation type="journal article" date="2019" name="Int. J. Syst. Evol. Microbiol.">
        <title>The Global Catalogue of Microorganisms (GCM) 10K type strain sequencing project: providing services to taxonomists for standard genome sequencing and annotation.</title>
        <authorList>
            <consortium name="The Broad Institute Genomics Platform"/>
            <consortium name="The Broad Institute Genome Sequencing Center for Infectious Disease"/>
            <person name="Wu L."/>
            <person name="Ma J."/>
        </authorList>
    </citation>
    <scope>NUCLEOTIDE SEQUENCE [LARGE SCALE GENOMIC DNA]</scope>
    <source>
        <strain evidence="3">CGMCC 1.16855</strain>
    </source>
</reference>